<dbReference type="Proteomes" id="UP000198825">
    <property type="component" value="Chromosome I"/>
</dbReference>
<dbReference type="SUPFAM" id="SSF47203">
    <property type="entry name" value="Acyl-CoA dehydrogenase C-terminal domain-like"/>
    <property type="match status" value="1"/>
</dbReference>
<proteinExistence type="predicted"/>
<name>A0A1H2LJV3_9ACTN</name>
<evidence type="ECO:0000313" key="2">
    <source>
        <dbReference type="Proteomes" id="UP000198825"/>
    </source>
</evidence>
<dbReference type="InterPro" id="IPR046373">
    <property type="entry name" value="Acyl-CoA_Oxase/DH_mid-dom_sf"/>
</dbReference>
<accession>A0A1H2LJV3</accession>
<dbReference type="InterPro" id="IPR036250">
    <property type="entry name" value="AcylCo_DH-like_C"/>
</dbReference>
<dbReference type="Gene3D" id="2.40.110.10">
    <property type="entry name" value="Butyryl-CoA Dehydrogenase, subunit A, domain 2"/>
    <property type="match status" value="1"/>
</dbReference>
<keyword evidence="2" id="KW-1185">Reference proteome</keyword>
<reference evidence="2" key="1">
    <citation type="submission" date="2016-10" db="EMBL/GenBank/DDBJ databases">
        <authorList>
            <person name="Varghese N."/>
            <person name="Submissions S."/>
        </authorList>
    </citation>
    <scope>NUCLEOTIDE SEQUENCE [LARGE SCALE GENOMIC DNA]</scope>
    <source>
        <strain evidence="2">DSM 21743</strain>
    </source>
</reference>
<sequence length="332" mass="34926">MMACVTGPLTTLEPLPPALPLPEAYDRHHPGADQRAVLAGLVGRRPWARLTWAALVEELLALGRTDVALAKLAESHVDAVRILDQAGSRPEPGALYGVWASRSAWTGLAATEAADGGLEVSGTLRFTSGGGVLDRALVPVWLDEDHHVLLDLDVTGLDHDTSFWRTAAMAPTHTSEVRVERLVVPASAQRGPVDFYLSRPGFWAGGAGVAACWAGGAARVVDVLRAFHPRPNPAQQVRFGGLRADLAVAAGAVRAGARLLDDPTTDTTAVALEVRTVVVQAVHRVLASARLLTGPTGLALDDDVAHAVPDLELYTLQHNLDGALADLGTVEA</sequence>
<organism evidence="1 2">
    <name type="scientific">Microlunatus sagamiharensis</name>
    <dbReference type="NCBI Taxonomy" id="546874"/>
    <lineage>
        <taxon>Bacteria</taxon>
        <taxon>Bacillati</taxon>
        <taxon>Actinomycetota</taxon>
        <taxon>Actinomycetes</taxon>
        <taxon>Propionibacteriales</taxon>
        <taxon>Propionibacteriaceae</taxon>
        <taxon>Microlunatus</taxon>
    </lineage>
</organism>
<dbReference type="SUPFAM" id="SSF56645">
    <property type="entry name" value="Acyl-CoA dehydrogenase NM domain-like"/>
    <property type="match status" value="1"/>
</dbReference>
<dbReference type="InterPro" id="IPR009100">
    <property type="entry name" value="AcylCoA_DH/oxidase_NM_dom_sf"/>
</dbReference>
<dbReference type="EMBL" id="LT629799">
    <property type="protein sequence ID" value="SDU81323.1"/>
    <property type="molecule type" value="Genomic_DNA"/>
</dbReference>
<protein>
    <submittedName>
        <fullName evidence="1">Acyl-CoA dehydrogenase</fullName>
    </submittedName>
</protein>
<dbReference type="STRING" id="546874.SAMN04488544_0370"/>
<dbReference type="AlphaFoldDB" id="A0A1H2LJV3"/>
<dbReference type="GO" id="GO:0016627">
    <property type="term" value="F:oxidoreductase activity, acting on the CH-CH group of donors"/>
    <property type="evidence" value="ECO:0007669"/>
    <property type="project" value="InterPro"/>
</dbReference>
<evidence type="ECO:0000313" key="1">
    <source>
        <dbReference type="EMBL" id="SDU81323.1"/>
    </source>
</evidence>
<gene>
    <name evidence="1" type="ORF">SAMN04488544_0370</name>
</gene>